<dbReference type="SUPFAM" id="SSF49998">
    <property type="entry name" value="Amine oxidase catalytic domain"/>
    <property type="match status" value="1"/>
</dbReference>
<evidence type="ECO:0000313" key="2">
    <source>
        <dbReference type="EMBL" id="KPL88257.1"/>
    </source>
</evidence>
<evidence type="ECO:0000313" key="3">
    <source>
        <dbReference type="Proteomes" id="UP000050502"/>
    </source>
</evidence>
<evidence type="ECO:0000256" key="1">
    <source>
        <dbReference type="SAM" id="Phobius"/>
    </source>
</evidence>
<keyword evidence="1" id="KW-1133">Transmembrane helix</keyword>
<dbReference type="EMBL" id="LGKN01000004">
    <property type="protein sequence ID" value="KPL88257.1"/>
    <property type="molecule type" value="Genomic_DNA"/>
</dbReference>
<dbReference type="Gene3D" id="2.70.98.20">
    <property type="entry name" value="Copper amine oxidase, catalytic domain"/>
    <property type="match status" value="1"/>
</dbReference>
<dbReference type="GO" id="GO:0048038">
    <property type="term" value="F:quinone binding"/>
    <property type="evidence" value="ECO:0007669"/>
    <property type="project" value="InterPro"/>
</dbReference>
<dbReference type="InterPro" id="IPR036460">
    <property type="entry name" value="Cu_amine_oxidase_C_sf"/>
</dbReference>
<organism evidence="2 3">
    <name type="scientific">Ardenticatena maritima</name>
    <dbReference type="NCBI Taxonomy" id="872965"/>
    <lineage>
        <taxon>Bacteria</taxon>
        <taxon>Bacillati</taxon>
        <taxon>Chloroflexota</taxon>
        <taxon>Ardenticatenia</taxon>
        <taxon>Ardenticatenales</taxon>
        <taxon>Ardenticatenaceae</taxon>
        <taxon>Ardenticatena</taxon>
    </lineage>
</organism>
<dbReference type="RefSeq" id="WP_060687317.1">
    <property type="nucleotide sequence ID" value="NZ_LGKN01000004.1"/>
</dbReference>
<comment type="caution">
    <text evidence="2">The sequence shown here is derived from an EMBL/GenBank/DDBJ whole genome shotgun (WGS) entry which is preliminary data.</text>
</comment>
<name>A0A0P6YT45_9CHLR</name>
<keyword evidence="1" id="KW-0812">Transmembrane</keyword>
<dbReference type="Proteomes" id="UP000050502">
    <property type="component" value="Unassembled WGS sequence"/>
</dbReference>
<dbReference type="GO" id="GO:0005507">
    <property type="term" value="F:copper ion binding"/>
    <property type="evidence" value="ECO:0007669"/>
    <property type="project" value="InterPro"/>
</dbReference>
<dbReference type="AlphaFoldDB" id="A0A0P6YT45"/>
<accession>A0A0P6YT45</accession>
<dbReference type="GO" id="GO:0008131">
    <property type="term" value="F:primary methylamine oxidase activity"/>
    <property type="evidence" value="ECO:0007669"/>
    <property type="project" value="InterPro"/>
</dbReference>
<reference evidence="2 3" key="1">
    <citation type="submission" date="2015-07" db="EMBL/GenBank/DDBJ databases">
        <title>Whole genome sequence of Ardenticatena maritima DSM 23922.</title>
        <authorList>
            <person name="Hemp J."/>
            <person name="Ward L.M."/>
            <person name="Pace L.A."/>
            <person name="Fischer W.W."/>
        </authorList>
    </citation>
    <scope>NUCLEOTIDE SEQUENCE [LARGE SCALE GENOMIC DNA]</scope>
    <source>
        <strain evidence="2 3">110S</strain>
    </source>
</reference>
<gene>
    <name evidence="2" type="ORF">SE16_05270</name>
</gene>
<protein>
    <submittedName>
        <fullName evidence="2">Uncharacterized protein</fullName>
    </submittedName>
</protein>
<keyword evidence="1" id="KW-0472">Membrane</keyword>
<feature type="transmembrane region" description="Helical" evidence="1">
    <location>
        <begin position="5"/>
        <end position="24"/>
    </location>
</feature>
<dbReference type="GO" id="GO:0009308">
    <property type="term" value="P:amine metabolic process"/>
    <property type="evidence" value="ECO:0007669"/>
    <property type="project" value="InterPro"/>
</dbReference>
<proteinExistence type="predicted"/>
<sequence>MSRPLIARLLFMLGVLSIMVWWALHNAPSPLRGKPAAYPLTDTLSPEQRLAQDLALADPRVQAYTAGRRSEVFGVRRLRTDVPPSAAECRQPEIDCRQVELYVFEADAAVIAIVNVNSRTVLDVFYQPGVRPGINKRLAERAQAIALNAPEVQRALGFRPTSVDMAPVDADMVNSVCEAGHLCVGPTFRVGNRILWAIVDLTDERLVGTNWTTVAEDGASIRFTAQTCPQPGTVQRDGWSLAYETTSTDGLRIFDVSFYTHTLLTSAKLVEWHVDYGTTGFRDSTGCGDGGGGFAIAPYGETEVRDLRDASNAYLGFEIVQDFRMSNWGASCNYRYEQHMQFFTDGRFRIVGGAYGRGCSTDPVYRPVLRIDIALDGDNHDTLRTSNDNGQTWNEAATETWWLQNTPTTNWVISDTLTNTAYRLIPGEPGLFAPEERGDYAYIYLTRHHPDEGDSDLGSIGGCCNDNHQQGPDLFIDGEAAADTNIVLWYVPQMQTDASGDDANGFYCWTVNGEPTPETYPCFAGPLFEPLAPLTPPQERLFLPLIEQSP</sequence>